<sequence>MGFHDRIFDLLDERALTRSELRDFCFLLFGEENFDGVPDPSAEWAVFLRCISDLVTREDFQWNPIKKKLAPWIDLKKLNRMYGGGSSCTIM</sequence>
<accession>A0A7S2EDQ8</accession>
<protein>
    <submittedName>
        <fullName evidence="1">Uncharacterized protein</fullName>
    </submittedName>
</protein>
<proteinExistence type="predicted"/>
<name>A0A7S2EDQ8_9STRA</name>
<dbReference type="AlphaFoldDB" id="A0A7S2EDQ8"/>
<organism evidence="1">
    <name type="scientific">Ditylum brightwellii</name>
    <dbReference type="NCBI Taxonomy" id="49249"/>
    <lineage>
        <taxon>Eukaryota</taxon>
        <taxon>Sar</taxon>
        <taxon>Stramenopiles</taxon>
        <taxon>Ochrophyta</taxon>
        <taxon>Bacillariophyta</taxon>
        <taxon>Mediophyceae</taxon>
        <taxon>Lithodesmiophycidae</taxon>
        <taxon>Lithodesmiales</taxon>
        <taxon>Lithodesmiaceae</taxon>
        <taxon>Ditylum</taxon>
    </lineage>
</organism>
<dbReference type="EMBL" id="HBGN01017684">
    <property type="protein sequence ID" value="CAD9330480.1"/>
    <property type="molecule type" value="Transcribed_RNA"/>
</dbReference>
<evidence type="ECO:0000313" key="1">
    <source>
        <dbReference type="EMBL" id="CAD9330480.1"/>
    </source>
</evidence>
<gene>
    <name evidence="1" type="ORF">DBRI1063_LOCUS11315</name>
</gene>
<reference evidence="1" key="1">
    <citation type="submission" date="2021-01" db="EMBL/GenBank/DDBJ databases">
        <authorList>
            <person name="Corre E."/>
            <person name="Pelletier E."/>
            <person name="Niang G."/>
            <person name="Scheremetjew M."/>
            <person name="Finn R."/>
            <person name="Kale V."/>
            <person name="Holt S."/>
            <person name="Cochrane G."/>
            <person name="Meng A."/>
            <person name="Brown T."/>
            <person name="Cohen L."/>
        </authorList>
    </citation>
    <scope>NUCLEOTIDE SEQUENCE</scope>
    <source>
        <strain evidence="1">Pop2</strain>
    </source>
</reference>